<feature type="transmembrane region" description="Helical" evidence="1">
    <location>
        <begin position="92"/>
        <end position="114"/>
    </location>
</feature>
<dbReference type="EMBL" id="KQ981662">
    <property type="protein sequence ID" value="KYN38513.1"/>
    <property type="molecule type" value="Genomic_DNA"/>
</dbReference>
<evidence type="ECO:0000313" key="3">
    <source>
        <dbReference type="Proteomes" id="UP000078541"/>
    </source>
</evidence>
<sequence length="177" mass="20556">MEMLTKNKMSETSQKIMYLPIIDAPASDYDTIYTVLRIAVQRLQTVNQKSCIVTFDPPLFIKVRDIVALCGDISPIKDTTVRLSGFHLAMSFLGYIGYIMVGSGLEDICGLIMLQNPWRKDAERHRKMWKLEATFRLYTTNVALLHYKWLFELCEICLPLSTRYAENLQEIKQRRIL</sequence>
<proteinExistence type="predicted"/>
<evidence type="ECO:0000256" key="1">
    <source>
        <dbReference type="SAM" id="Phobius"/>
    </source>
</evidence>
<reference evidence="2 3" key="1">
    <citation type="submission" date="2016-03" db="EMBL/GenBank/DDBJ databases">
        <title>Trachymyrmex septentrionalis WGS genome.</title>
        <authorList>
            <person name="Nygaard S."/>
            <person name="Hu H."/>
            <person name="Boomsma J."/>
            <person name="Zhang G."/>
        </authorList>
    </citation>
    <scope>NUCLEOTIDE SEQUENCE [LARGE SCALE GENOMIC DNA]</scope>
    <source>
        <strain evidence="2">Tsep2-gDNA-1</strain>
        <tissue evidence="2">Whole body</tissue>
    </source>
</reference>
<keyword evidence="1" id="KW-1133">Transmembrane helix</keyword>
<keyword evidence="3" id="KW-1185">Reference proteome</keyword>
<keyword evidence="1" id="KW-0472">Membrane</keyword>
<keyword evidence="1" id="KW-0812">Transmembrane</keyword>
<gene>
    <name evidence="2" type="ORF">ALC56_07113</name>
</gene>
<evidence type="ECO:0000313" key="2">
    <source>
        <dbReference type="EMBL" id="KYN38513.1"/>
    </source>
</evidence>
<name>A0A151JWK7_9HYME</name>
<organism evidence="2 3">
    <name type="scientific">Trachymyrmex septentrionalis</name>
    <dbReference type="NCBI Taxonomy" id="34720"/>
    <lineage>
        <taxon>Eukaryota</taxon>
        <taxon>Metazoa</taxon>
        <taxon>Ecdysozoa</taxon>
        <taxon>Arthropoda</taxon>
        <taxon>Hexapoda</taxon>
        <taxon>Insecta</taxon>
        <taxon>Pterygota</taxon>
        <taxon>Neoptera</taxon>
        <taxon>Endopterygota</taxon>
        <taxon>Hymenoptera</taxon>
        <taxon>Apocrita</taxon>
        <taxon>Aculeata</taxon>
        <taxon>Formicoidea</taxon>
        <taxon>Formicidae</taxon>
        <taxon>Myrmicinae</taxon>
        <taxon>Trachymyrmex</taxon>
    </lineage>
</organism>
<protein>
    <submittedName>
        <fullName evidence="2">Uncharacterized protein</fullName>
    </submittedName>
</protein>
<dbReference type="Proteomes" id="UP000078541">
    <property type="component" value="Unassembled WGS sequence"/>
</dbReference>
<dbReference type="AlphaFoldDB" id="A0A151JWK7"/>
<accession>A0A151JWK7</accession>